<dbReference type="KEGG" id="rte:GSU10_14800"/>
<evidence type="ECO:0000313" key="1">
    <source>
        <dbReference type="EMBL" id="KZX21984.1"/>
    </source>
</evidence>
<dbReference type="Proteomes" id="UP000465031">
    <property type="component" value="Chromosome"/>
</dbReference>
<evidence type="ECO:0000313" key="4">
    <source>
        <dbReference type="Proteomes" id="UP000465031"/>
    </source>
</evidence>
<protein>
    <recommendedName>
        <fullName evidence="5">HTH araC/xylS-type domain-containing protein</fullName>
    </recommendedName>
</protein>
<sequence>MTAPVRPRTPTLTERIDRSLLSLHAEPGLDARVVARTLGVPALAVTANLWLHRRSSVRSALARIRVDVAQRIIREHAASAPIVLVRRRAAERAGFRSLDEMDRAFLRYRRRTSFDVLLTSRATVARPV</sequence>
<dbReference type="AlphaFoldDB" id="A0A166I9B0"/>
<reference evidence="2" key="2">
    <citation type="submission" date="2019-12" db="EMBL/GenBank/DDBJ databases">
        <title>Complete and Draft Genome Sequences of New Strains and Members of Some Known Species of the Genus Rathayibacter isolated from Plants.</title>
        <authorList>
            <person name="Tarlachkov S.V."/>
            <person name="Starodumova I.P."/>
            <person name="Dorofeeva L.V."/>
            <person name="Prisyazhnaya N.V."/>
            <person name="Leyn S.A."/>
            <person name="Zlamal J.E."/>
            <person name="Elane M.L."/>
            <person name="Osterman A.L."/>
            <person name="Nadler S.A."/>
            <person name="Subbotin S.A."/>
            <person name="Evtushenko L.I."/>
        </authorList>
    </citation>
    <scope>NUCLEOTIDE SEQUENCE</scope>
    <source>
        <strain evidence="2">VKM Ac-2761</strain>
    </source>
</reference>
<keyword evidence="3" id="KW-1185">Reference proteome</keyword>
<dbReference type="EMBL" id="CP047186">
    <property type="protein sequence ID" value="QHC56771.1"/>
    <property type="molecule type" value="Genomic_DNA"/>
</dbReference>
<dbReference type="OrthoDB" id="5122458at2"/>
<accession>A0A166I9B0</accession>
<dbReference type="EMBL" id="LIIN01000019">
    <property type="protein sequence ID" value="KZX21984.1"/>
    <property type="molecule type" value="Genomic_DNA"/>
</dbReference>
<dbReference type="PATRIC" id="fig|1671680.3.peg.948"/>
<dbReference type="RefSeq" id="WP_068208925.1">
    <property type="nucleotide sequence ID" value="NZ_CP047186.1"/>
</dbReference>
<evidence type="ECO:0000313" key="3">
    <source>
        <dbReference type="Proteomes" id="UP000076717"/>
    </source>
</evidence>
<name>A0A166I9B0_9MICO</name>
<evidence type="ECO:0008006" key="5">
    <source>
        <dbReference type="Google" id="ProtNLM"/>
    </source>
</evidence>
<proteinExistence type="predicted"/>
<reference evidence="4" key="3">
    <citation type="submission" date="2019-12" db="EMBL/GenBank/DDBJ databases">
        <title>Complete and draft genome sequences of new strains and members of some known species of the genus Rathayibacter isolated from plants.</title>
        <authorList>
            <person name="Tarlachkov S.V."/>
            <person name="Starodumova I.P."/>
            <person name="Dorofeeva L.V."/>
            <person name="Prisyazhnaya N.V."/>
            <person name="Leyn S."/>
            <person name="Zlamal J."/>
            <person name="Elan M."/>
            <person name="Osterman A.L."/>
            <person name="Nadler S."/>
            <person name="Subbotin S.A."/>
            <person name="Evtushenko L.I."/>
        </authorList>
    </citation>
    <scope>NUCLEOTIDE SEQUENCE [LARGE SCALE GENOMIC DNA]</scope>
    <source>
        <strain evidence="4">VKM Ac-2761</strain>
    </source>
</reference>
<dbReference type="Proteomes" id="UP000076717">
    <property type="component" value="Unassembled WGS sequence"/>
</dbReference>
<gene>
    <name evidence="1" type="ORF">ACH61_00903</name>
    <name evidence="2" type="ORF">GSU10_14800</name>
</gene>
<evidence type="ECO:0000313" key="2">
    <source>
        <dbReference type="EMBL" id="QHC56771.1"/>
    </source>
</evidence>
<reference evidence="1 3" key="1">
    <citation type="submission" date="2015-08" db="EMBL/GenBank/DDBJ databases">
        <title>Draft Genome Sequence of Rathayibacter sp. Strain VKM Ac-2596 Isolated from Leaf Gall Induced by Plant-Parasitic Nematodes.</title>
        <authorList>
            <person name="Vasilenko O.V."/>
            <person name="Starodumova I.P."/>
            <person name="Tarlachkov S.V."/>
            <person name="Dorofeeva L.V."/>
            <person name="Evtushenko L.I."/>
        </authorList>
    </citation>
    <scope>NUCLEOTIDE SEQUENCE [LARGE SCALE GENOMIC DNA]</scope>
    <source>
        <strain evidence="1 3">VKM Ac-2596</strain>
    </source>
</reference>
<organism evidence="1 3">
    <name type="scientific">Rathayibacter tanaceti</name>
    <dbReference type="NCBI Taxonomy" id="1671680"/>
    <lineage>
        <taxon>Bacteria</taxon>
        <taxon>Bacillati</taxon>
        <taxon>Actinomycetota</taxon>
        <taxon>Actinomycetes</taxon>
        <taxon>Micrococcales</taxon>
        <taxon>Microbacteriaceae</taxon>
        <taxon>Rathayibacter</taxon>
    </lineage>
</organism>